<keyword evidence="2" id="KW-0720">Serine protease</keyword>
<dbReference type="Pfam" id="PF05362">
    <property type="entry name" value="Lon_C"/>
    <property type="match status" value="1"/>
</dbReference>
<comment type="similarity">
    <text evidence="2">Belongs to the peptidase S16 family.</text>
</comment>
<dbReference type="PRINTS" id="PR00830">
    <property type="entry name" value="ENDOLAPTASE"/>
</dbReference>
<feature type="active site" evidence="2">
    <location>
        <position position="679"/>
    </location>
</feature>
<name>A0ABR8YQG4_9CLOT</name>
<evidence type="ECO:0000256" key="2">
    <source>
        <dbReference type="PROSITE-ProRule" id="PRU01122"/>
    </source>
</evidence>
<reference evidence="5 6" key="1">
    <citation type="submission" date="2020-08" db="EMBL/GenBank/DDBJ databases">
        <title>A Genomic Blueprint of the Chicken Gut Microbiome.</title>
        <authorList>
            <person name="Gilroy R."/>
            <person name="Ravi A."/>
            <person name="Getino M."/>
            <person name="Pursley I."/>
            <person name="Horton D.L."/>
            <person name="Alikhan N.-F."/>
            <person name="Baker D."/>
            <person name="Gharbi K."/>
            <person name="Hall N."/>
            <person name="Watson M."/>
            <person name="Adriaenssens E.M."/>
            <person name="Foster-Nyarko E."/>
            <person name="Jarju S."/>
            <person name="Secka A."/>
            <person name="Antonio M."/>
            <person name="Oren A."/>
            <person name="Chaudhuri R."/>
            <person name="La Ragione R.M."/>
            <person name="Hildebrand F."/>
            <person name="Pallen M.J."/>
        </authorList>
    </citation>
    <scope>NUCLEOTIDE SEQUENCE [LARGE SCALE GENOMIC DNA]</scope>
    <source>
        <strain evidence="5 6">N37</strain>
    </source>
</reference>
<dbReference type="Gene3D" id="3.40.50.300">
    <property type="entry name" value="P-loop containing nucleotide triphosphate hydrolases"/>
    <property type="match status" value="2"/>
</dbReference>
<dbReference type="EMBL" id="JACSQB010000038">
    <property type="protein sequence ID" value="MBD8046459.1"/>
    <property type="molecule type" value="Genomic_DNA"/>
</dbReference>
<evidence type="ECO:0000256" key="1">
    <source>
        <dbReference type="ARBA" id="ARBA00022670"/>
    </source>
</evidence>
<dbReference type="Gene3D" id="3.30.230.10">
    <property type="match status" value="1"/>
</dbReference>
<evidence type="ECO:0000256" key="3">
    <source>
        <dbReference type="SAM" id="MobiDB-lite"/>
    </source>
</evidence>
<keyword evidence="1 2" id="KW-0645">Protease</keyword>
<dbReference type="InterPro" id="IPR014721">
    <property type="entry name" value="Ribsml_uS5_D2-typ_fold_subgr"/>
</dbReference>
<keyword evidence="6" id="KW-1185">Reference proteome</keyword>
<dbReference type="Pfam" id="PF13654">
    <property type="entry name" value="AAA_32"/>
    <property type="match status" value="1"/>
</dbReference>
<dbReference type="InterPro" id="IPR008269">
    <property type="entry name" value="Lon_proteolytic"/>
</dbReference>
<comment type="catalytic activity">
    <reaction evidence="2">
        <text>Hydrolysis of proteins in presence of ATP.</text>
        <dbReference type="EC" id="3.4.21.53"/>
    </reaction>
</comment>
<feature type="active site" evidence="2">
    <location>
        <position position="636"/>
    </location>
</feature>
<accession>A0ABR8YQG4</accession>
<dbReference type="EC" id="3.4.21.53" evidence="2"/>
<comment type="caution">
    <text evidence="5">The sequence shown here is derived from an EMBL/GenBank/DDBJ whole genome shotgun (WGS) entry which is preliminary data.</text>
</comment>
<dbReference type="PANTHER" id="PTHR10046">
    <property type="entry name" value="ATP DEPENDENT LON PROTEASE FAMILY MEMBER"/>
    <property type="match status" value="1"/>
</dbReference>
<feature type="domain" description="Lon proteolytic" evidence="4">
    <location>
        <begin position="546"/>
        <end position="741"/>
    </location>
</feature>
<dbReference type="InterPro" id="IPR027065">
    <property type="entry name" value="Lon_Prtase"/>
</dbReference>
<feature type="region of interest" description="Disordered" evidence="3">
    <location>
        <begin position="762"/>
        <end position="783"/>
    </location>
</feature>
<dbReference type="InterPro" id="IPR041699">
    <property type="entry name" value="AAA_32"/>
</dbReference>
<organism evidence="5 6">
    <name type="scientific">Clostridium faecium</name>
    <dbReference type="NCBI Taxonomy" id="2762223"/>
    <lineage>
        <taxon>Bacteria</taxon>
        <taxon>Bacillati</taxon>
        <taxon>Bacillota</taxon>
        <taxon>Clostridia</taxon>
        <taxon>Eubacteriales</taxon>
        <taxon>Clostridiaceae</taxon>
        <taxon>Clostridium</taxon>
    </lineage>
</organism>
<proteinExistence type="inferred from homology"/>
<gene>
    <name evidence="5" type="ORF">H9637_05285</name>
</gene>
<sequence length="783" mass="90149">MKRKLTPKEVIYNFEFGGISPKKDKYMLPQYSEAYKKIKTALEIDKEGYNVYLVDDYSMDKVKTIIEYIENVLKDRERPDDICYVVRNDEKKPVPIFVTNGFGKKFKNALENIQNSLIEYTFEFYNNSISKEKEKLIDTIQKKRNEIINNLIVISKSSGFEIKSNDGGFTFIPLNNGREMTEEEYESLDSHKKELMISKVNELKLKAKDILEELKLMEINELEKIKDIMRNYLNEKLNTKRVEYKKIFYRDKEVVEYLDYVCDSIVTYLIENYSINYDDDEDKINEIIYKYMINVIVDNSDQEYPPVIFEEDPNLNNLLGSIEYENHSGIYVSDVSLIKAGSLIRANGGCLILRVNNLLSNPQAYYYLKKVLLSEKVDLDYNKGYLELLALSGLKPKPINVRQKVILIGDYETYDLLYTYDEDFKKIFKIRTEYNPILDINKDVKRSLINEINNFSSSNNIRQLTEEAIKQIAKYLSRKAENKNKIYFENCDICNLILLANNKVKEENRDIIDGKDIIDIAYEEELIEKEILQNYKEKKTLIEVVDSKVGQINGLSIIDTGYVSFGKPIKITCMCYKGEGNIIDTQRDSNLSGKIHNKALSILKGYISTLNGGYKKLPIDLHLSFEQIYGIINGDSASIAEVICIISSISKIPIKQNIAVTGSINQFGEVQPIGGVNQKIEGFFKVCKAIDSIENKGVLIPASNKDDLVLCEEVEVAVKEGKFSIYTMTSVEDAVRVLLDKPSINFDKVIKILNKEIEKYNDKNNSQSKDGNKTQEIKDKIID</sequence>
<dbReference type="Proteomes" id="UP000627166">
    <property type="component" value="Unassembled WGS sequence"/>
</dbReference>
<feature type="compositionally biased region" description="Basic and acidic residues" evidence="3">
    <location>
        <begin position="770"/>
        <end position="783"/>
    </location>
</feature>
<dbReference type="PROSITE" id="PS51786">
    <property type="entry name" value="LON_PROTEOLYTIC"/>
    <property type="match status" value="1"/>
</dbReference>
<dbReference type="InterPro" id="IPR020568">
    <property type="entry name" value="Ribosomal_Su5_D2-typ_SF"/>
</dbReference>
<dbReference type="Gene3D" id="1.10.8.60">
    <property type="match status" value="1"/>
</dbReference>
<evidence type="ECO:0000259" key="4">
    <source>
        <dbReference type="PROSITE" id="PS51786"/>
    </source>
</evidence>
<dbReference type="InterPro" id="IPR027417">
    <property type="entry name" value="P-loop_NTPase"/>
</dbReference>
<dbReference type="RefSeq" id="WP_191739430.1">
    <property type="nucleotide sequence ID" value="NZ_JACSQB010000038.1"/>
</dbReference>
<evidence type="ECO:0000313" key="6">
    <source>
        <dbReference type="Proteomes" id="UP000627166"/>
    </source>
</evidence>
<evidence type="ECO:0000313" key="5">
    <source>
        <dbReference type="EMBL" id="MBD8046459.1"/>
    </source>
</evidence>
<protein>
    <recommendedName>
        <fullName evidence="2">endopeptidase La</fullName>
        <ecNumber evidence="2">3.4.21.53</ecNumber>
    </recommendedName>
</protein>
<dbReference type="SUPFAM" id="SSF54211">
    <property type="entry name" value="Ribosomal protein S5 domain 2-like"/>
    <property type="match status" value="1"/>
</dbReference>
<keyword evidence="2" id="KW-0378">Hydrolase</keyword>